<dbReference type="SFLD" id="SFLDS00057">
    <property type="entry name" value="Glutaminase/Asparaginase"/>
    <property type="match status" value="1"/>
</dbReference>
<dbReference type="FunFam" id="3.40.50.1170:FF:000001">
    <property type="entry name" value="L-asparaginase 2"/>
    <property type="match status" value="1"/>
</dbReference>
<evidence type="ECO:0000256" key="1">
    <source>
        <dbReference type="ARBA" id="ARBA00010518"/>
    </source>
</evidence>
<dbReference type="Gene3D" id="3.40.50.40">
    <property type="match status" value="1"/>
</dbReference>
<dbReference type="PROSITE" id="PS51732">
    <property type="entry name" value="ASN_GLN_ASE_3"/>
    <property type="match status" value="1"/>
</dbReference>
<dbReference type="Gene3D" id="3.40.50.1170">
    <property type="entry name" value="L-asparaginase, N-terminal domain"/>
    <property type="match status" value="1"/>
</dbReference>
<sequence>MTKPTVTVLALGGTIAMTRSDQGGVVPTLTGEMLVAAVPALTEVAAIDARSFRQVPGAHLRFDDLEALAAAVEEAVAGGARGVVVTQGTDTIEETAFALDRLLDLVAPVVVTGAMRNPTVPGADGPANLLAAVQVATSETARGLGCLVVLNDEIHAARFLRKTHTSSPAAFTSPLAGPIGWVAEGRVRLAARVERVPALPRSREAGEVRVALITVALGDDGTLVDAARRAGFDGMVVEATGGGHVAPAVADALERAAAAMPVVLASRAGAGEVLARTYGFPGGEIDLQRRGLIRAGWLDGLKAKLLLTLLLRRGPAGRDDVSAVFRPWGGGAET</sequence>
<dbReference type="Proteomes" id="UP000316083">
    <property type="component" value="Unassembled WGS sequence"/>
</dbReference>
<dbReference type="PANTHER" id="PTHR11707:SF28">
    <property type="entry name" value="60 KDA LYSOPHOSPHOLIPASE"/>
    <property type="match status" value="1"/>
</dbReference>
<comment type="similarity">
    <text evidence="1">Belongs to the asparaginase 1 family.</text>
</comment>
<dbReference type="EMBL" id="VITF01000004">
    <property type="protein sequence ID" value="TWA70101.1"/>
    <property type="molecule type" value="Genomic_DNA"/>
</dbReference>
<dbReference type="PIRSF" id="PIRSF500176">
    <property type="entry name" value="L_ASNase"/>
    <property type="match status" value="1"/>
</dbReference>
<dbReference type="GO" id="GO:0006528">
    <property type="term" value="P:asparagine metabolic process"/>
    <property type="evidence" value="ECO:0007669"/>
    <property type="project" value="InterPro"/>
</dbReference>
<keyword evidence="2" id="KW-0378">Hydrolase</keyword>
<dbReference type="InterPro" id="IPR037152">
    <property type="entry name" value="L-asparaginase_N_sf"/>
</dbReference>
<evidence type="ECO:0000313" key="7">
    <source>
        <dbReference type="Proteomes" id="UP000316083"/>
    </source>
</evidence>
<evidence type="ECO:0000259" key="4">
    <source>
        <dbReference type="Pfam" id="PF00710"/>
    </source>
</evidence>
<comment type="caution">
    <text evidence="6">The sequence shown here is derived from an EMBL/GenBank/DDBJ whole genome shotgun (WGS) entry which is preliminary data.</text>
</comment>
<accession>A0A560BBS3</accession>
<dbReference type="SMART" id="SM00870">
    <property type="entry name" value="Asparaginase"/>
    <property type="match status" value="1"/>
</dbReference>
<dbReference type="InterPro" id="IPR027473">
    <property type="entry name" value="L-asparaginase_C"/>
</dbReference>
<dbReference type="InterPro" id="IPR040919">
    <property type="entry name" value="Asparaginase_C"/>
</dbReference>
<dbReference type="Pfam" id="PF17763">
    <property type="entry name" value="Asparaginase_C"/>
    <property type="match status" value="1"/>
</dbReference>
<evidence type="ECO:0000313" key="6">
    <source>
        <dbReference type="EMBL" id="TWA70101.1"/>
    </source>
</evidence>
<reference evidence="6 7" key="1">
    <citation type="submission" date="2019-06" db="EMBL/GenBank/DDBJ databases">
        <title>Genomic Encyclopedia of Type Strains, Phase IV (KMG-V): Genome sequencing to study the core and pangenomes of soil and plant-associated prokaryotes.</title>
        <authorList>
            <person name="Whitman W."/>
        </authorList>
    </citation>
    <scope>NUCLEOTIDE SEQUENCE [LARGE SCALE GENOMIC DNA]</scope>
    <source>
        <strain evidence="6 7">BR 11796</strain>
    </source>
</reference>
<evidence type="ECO:0000256" key="2">
    <source>
        <dbReference type="ARBA" id="ARBA00022801"/>
    </source>
</evidence>
<feature type="domain" description="L-asparaginase N-terminal" evidence="4">
    <location>
        <begin position="6"/>
        <end position="192"/>
    </location>
</feature>
<dbReference type="GO" id="GO:0004067">
    <property type="term" value="F:asparaginase activity"/>
    <property type="evidence" value="ECO:0007669"/>
    <property type="project" value="UniProtKB-UniRule"/>
</dbReference>
<dbReference type="InterPro" id="IPR036152">
    <property type="entry name" value="Asp/glu_Ase-like_sf"/>
</dbReference>
<name>A0A560BBS3_AZOBR</name>
<dbReference type="Pfam" id="PF00710">
    <property type="entry name" value="Asparaginase"/>
    <property type="match status" value="1"/>
</dbReference>
<organism evidence="6 7">
    <name type="scientific">Azospirillum brasilense</name>
    <dbReference type="NCBI Taxonomy" id="192"/>
    <lineage>
        <taxon>Bacteria</taxon>
        <taxon>Pseudomonadati</taxon>
        <taxon>Pseudomonadota</taxon>
        <taxon>Alphaproteobacteria</taxon>
        <taxon>Rhodospirillales</taxon>
        <taxon>Azospirillaceae</taxon>
        <taxon>Azospirillum</taxon>
    </lineage>
</organism>
<proteinExistence type="inferred from homology"/>
<dbReference type="AlphaFoldDB" id="A0A560BBS3"/>
<evidence type="ECO:0000256" key="3">
    <source>
        <dbReference type="PIRSR" id="PIRSR001220-1"/>
    </source>
</evidence>
<dbReference type="InterPro" id="IPR006034">
    <property type="entry name" value="Asparaginase/glutaminase-like"/>
</dbReference>
<dbReference type="RefSeq" id="WP_145675497.1">
    <property type="nucleotide sequence ID" value="NZ_VITF01000004.1"/>
</dbReference>
<dbReference type="InterPro" id="IPR004550">
    <property type="entry name" value="AsnASE_II"/>
</dbReference>
<dbReference type="InterPro" id="IPR027474">
    <property type="entry name" value="L-asparaginase_N"/>
</dbReference>
<feature type="domain" description="Asparaginase/glutaminase C-terminal" evidence="5">
    <location>
        <begin position="209"/>
        <end position="324"/>
    </location>
</feature>
<feature type="active site" description="O-isoaspartyl threonine intermediate" evidence="3">
    <location>
        <position position="14"/>
    </location>
</feature>
<dbReference type="SUPFAM" id="SSF53774">
    <property type="entry name" value="Glutaminase/Asparaginase"/>
    <property type="match status" value="1"/>
</dbReference>
<dbReference type="PANTHER" id="PTHR11707">
    <property type="entry name" value="L-ASPARAGINASE"/>
    <property type="match status" value="1"/>
</dbReference>
<dbReference type="PIRSF" id="PIRSF001220">
    <property type="entry name" value="L-ASNase_gatD"/>
    <property type="match status" value="1"/>
</dbReference>
<dbReference type="PRINTS" id="PR00139">
    <property type="entry name" value="ASNGLNASE"/>
</dbReference>
<protein>
    <submittedName>
        <fullName evidence="6">L-asparaginase</fullName>
    </submittedName>
</protein>
<gene>
    <name evidence="6" type="ORF">FBZ82_104261</name>
</gene>
<evidence type="ECO:0000259" key="5">
    <source>
        <dbReference type="Pfam" id="PF17763"/>
    </source>
</evidence>
<dbReference type="CDD" id="cd08964">
    <property type="entry name" value="L-asparaginase_II"/>
    <property type="match status" value="1"/>
</dbReference>